<evidence type="ECO:0000313" key="2">
    <source>
        <dbReference type="Proteomes" id="UP000749646"/>
    </source>
</evidence>
<name>A0A9P6IMA5_9FUNG</name>
<accession>A0A9P6IMA5</accession>
<proteinExistence type="predicted"/>
<evidence type="ECO:0000313" key="1">
    <source>
        <dbReference type="EMBL" id="KAF9939233.1"/>
    </source>
</evidence>
<dbReference type="AlphaFoldDB" id="A0A9P6IMA5"/>
<dbReference type="OrthoDB" id="2433370at2759"/>
<dbReference type="SUPFAM" id="SSF52047">
    <property type="entry name" value="RNI-like"/>
    <property type="match status" value="1"/>
</dbReference>
<dbReference type="Gene3D" id="3.80.10.10">
    <property type="entry name" value="Ribonuclease Inhibitor"/>
    <property type="match status" value="1"/>
</dbReference>
<sequence length="387" mass="44364">MQGYAPKTWDWGNINIFDLQLDLLDKNVGLESISENPYPHLNPFLLLDHARQVKILKTSSIELILQFGEGLENLQTFDYAIDLVEHNGVSHRWLVDHADQIKQLPPAAVPMLQSWARRMIVHDEQASNILINVLARNLNLRSVLLQVQEIHDYKRIMSRLATLRYLDSLTLEGTDVQDADETCLQSATETVLDILQQCQSLDALAFRPIPIQPSVLKFQATQFTSSITVLDLSGFNRPKDPTQKMNFVVYPFHVHKVVLHCPNLHHLAMPQRLPEAEIAALDPILSNSCPHLENLDFFDTKLNVPPFPTLMASIGTLKRLLLYDCRFNAYDFWPWLNHQGVQETIRSVFVEYDRLDQPHQCEVLMSMMPSDGTIDQGRSSWIRRQGI</sequence>
<protein>
    <submittedName>
        <fullName evidence="1">Uncharacterized protein</fullName>
    </submittedName>
</protein>
<dbReference type="EMBL" id="JAAAHW010009546">
    <property type="protein sequence ID" value="KAF9939233.1"/>
    <property type="molecule type" value="Genomic_DNA"/>
</dbReference>
<gene>
    <name evidence="1" type="ORF">BGZ65_011162</name>
</gene>
<reference evidence="1" key="1">
    <citation type="journal article" date="2020" name="Fungal Divers.">
        <title>Resolving the Mortierellaceae phylogeny through synthesis of multi-gene phylogenetics and phylogenomics.</title>
        <authorList>
            <person name="Vandepol N."/>
            <person name="Liber J."/>
            <person name="Desiro A."/>
            <person name="Na H."/>
            <person name="Kennedy M."/>
            <person name="Barry K."/>
            <person name="Grigoriev I.V."/>
            <person name="Miller A.N."/>
            <person name="O'Donnell K."/>
            <person name="Stajich J.E."/>
            <person name="Bonito G."/>
        </authorList>
    </citation>
    <scope>NUCLEOTIDE SEQUENCE</scope>
    <source>
        <strain evidence="1">MES-2147</strain>
    </source>
</reference>
<dbReference type="Proteomes" id="UP000749646">
    <property type="component" value="Unassembled WGS sequence"/>
</dbReference>
<organism evidence="1 2">
    <name type="scientific">Modicella reniformis</name>
    <dbReference type="NCBI Taxonomy" id="1440133"/>
    <lineage>
        <taxon>Eukaryota</taxon>
        <taxon>Fungi</taxon>
        <taxon>Fungi incertae sedis</taxon>
        <taxon>Mucoromycota</taxon>
        <taxon>Mortierellomycotina</taxon>
        <taxon>Mortierellomycetes</taxon>
        <taxon>Mortierellales</taxon>
        <taxon>Mortierellaceae</taxon>
        <taxon>Modicella</taxon>
    </lineage>
</organism>
<comment type="caution">
    <text evidence="1">The sequence shown here is derived from an EMBL/GenBank/DDBJ whole genome shotgun (WGS) entry which is preliminary data.</text>
</comment>
<dbReference type="InterPro" id="IPR032675">
    <property type="entry name" value="LRR_dom_sf"/>
</dbReference>
<keyword evidence="2" id="KW-1185">Reference proteome</keyword>